<evidence type="ECO:0000313" key="3">
    <source>
        <dbReference type="Proteomes" id="UP001562065"/>
    </source>
</evidence>
<proteinExistence type="predicted"/>
<dbReference type="EMBL" id="JBGCUO010000001">
    <property type="protein sequence ID" value="MEY1662043.1"/>
    <property type="molecule type" value="Genomic_DNA"/>
</dbReference>
<name>A0ABV4AHQ1_9GAMM</name>
<evidence type="ECO:0000313" key="2">
    <source>
        <dbReference type="EMBL" id="MEY1662043.1"/>
    </source>
</evidence>
<dbReference type="SUPFAM" id="SSF53335">
    <property type="entry name" value="S-adenosyl-L-methionine-dependent methyltransferases"/>
    <property type="match status" value="1"/>
</dbReference>
<dbReference type="RefSeq" id="WP_369455286.1">
    <property type="nucleotide sequence ID" value="NZ_JBGCUO010000001.1"/>
</dbReference>
<organism evidence="2 3">
    <name type="scientific">Isoalcanivorax beigongshangi</name>
    <dbReference type="NCBI Taxonomy" id="3238810"/>
    <lineage>
        <taxon>Bacteria</taxon>
        <taxon>Pseudomonadati</taxon>
        <taxon>Pseudomonadota</taxon>
        <taxon>Gammaproteobacteria</taxon>
        <taxon>Oceanospirillales</taxon>
        <taxon>Alcanivoracaceae</taxon>
        <taxon>Isoalcanivorax</taxon>
    </lineage>
</organism>
<keyword evidence="3" id="KW-1185">Reference proteome</keyword>
<evidence type="ECO:0000259" key="1">
    <source>
        <dbReference type="Pfam" id="PF08241"/>
    </source>
</evidence>
<dbReference type="EC" id="2.1.1.-" evidence="2"/>
<comment type="caution">
    <text evidence="2">The sequence shown here is derived from an EMBL/GenBank/DDBJ whole genome shotgun (WGS) entry which is preliminary data.</text>
</comment>
<dbReference type="InterPro" id="IPR013216">
    <property type="entry name" value="Methyltransf_11"/>
</dbReference>
<dbReference type="InterPro" id="IPR029063">
    <property type="entry name" value="SAM-dependent_MTases_sf"/>
</dbReference>
<feature type="domain" description="Methyltransferase type 11" evidence="1">
    <location>
        <begin position="85"/>
        <end position="133"/>
    </location>
</feature>
<reference evidence="2 3" key="1">
    <citation type="submission" date="2024-07" db="EMBL/GenBank/DDBJ databases">
        <authorList>
            <person name="Ren Q."/>
        </authorList>
    </citation>
    <scope>NUCLEOTIDE SEQUENCE [LARGE SCALE GENOMIC DNA]</scope>
    <source>
        <strain evidence="2 3">REN37</strain>
    </source>
</reference>
<dbReference type="GO" id="GO:0008168">
    <property type="term" value="F:methyltransferase activity"/>
    <property type="evidence" value="ECO:0007669"/>
    <property type="project" value="UniProtKB-KW"/>
</dbReference>
<sequence length="257" mass="28646">MALPRLIRSPFAKLTPQTPAEFSRWLAEPLGASILAQQQAVLAEVLPRLPGTRALQCSVGTPPPLLSSCVMPLTWTLSASAGADLQARPSQLPIPPQCLDLVVLHHSLDFEDDPHLLLGQVSRALQPGGALVVIGFQPLSLWGLARLLRRRRSAPWSGRFIRPHRVSDWLQVLACEVDGLEGGEYGLPRARQGRLARLWSRIGRRLWPQHGAFYVLVARKRAAMMRPLRPRFALPEQAPNVIAVPMARWQRRQRPVD</sequence>
<accession>A0ABV4AHQ1</accession>
<dbReference type="Proteomes" id="UP001562065">
    <property type="component" value="Unassembled WGS sequence"/>
</dbReference>
<dbReference type="Gene3D" id="3.40.50.150">
    <property type="entry name" value="Vaccinia Virus protein VP39"/>
    <property type="match status" value="1"/>
</dbReference>
<protein>
    <submittedName>
        <fullName evidence="2">Class I SAM-dependent methyltransferase</fullName>
        <ecNumber evidence="2">2.1.1.-</ecNumber>
    </submittedName>
</protein>
<keyword evidence="2" id="KW-0808">Transferase</keyword>
<gene>
    <name evidence="2" type="ORF">AB5I84_07760</name>
</gene>
<keyword evidence="2" id="KW-0489">Methyltransferase</keyword>
<dbReference type="GO" id="GO:0032259">
    <property type="term" value="P:methylation"/>
    <property type="evidence" value="ECO:0007669"/>
    <property type="project" value="UniProtKB-KW"/>
</dbReference>
<dbReference type="Pfam" id="PF08241">
    <property type="entry name" value="Methyltransf_11"/>
    <property type="match status" value="1"/>
</dbReference>